<evidence type="ECO:0000313" key="2">
    <source>
        <dbReference type="EMBL" id="MFC6906359.1"/>
    </source>
</evidence>
<dbReference type="Proteomes" id="UP001596312">
    <property type="component" value="Unassembled WGS sequence"/>
</dbReference>
<dbReference type="EMBL" id="JBHSXQ010000004">
    <property type="protein sequence ID" value="MFC6906359.1"/>
    <property type="molecule type" value="Genomic_DNA"/>
</dbReference>
<evidence type="ECO:0000256" key="1">
    <source>
        <dbReference type="SAM" id="MobiDB-lite"/>
    </source>
</evidence>
<evidence type="ECO:0000313" key="3">
    <source>
        <dbReference type="Proteomes" id="UP001596312"/>
    </source>
</evidence>
<feature type="region of interest" description="Disordered" evidence="1">
    <location>
        <begin position="1"/>
        <end position="33"/>
    </location>
</feature>
<sequence length="99" mass="10854">MADFNLDLRSVEEHIDDEDEESEGSRKVTLGVLDGTTPPEEWIAATERGEVLVLAVDGELNELASGFAREISEDGGELVHFRQFLIVTPPGVSVDTDRL</sequence>
<name>A0ABD5VBT2_9EURY</name>
<dbReference type="InterPro" id="IPR043931">
    <property type="entry name" value="DUF5779"/>
</dbReference>
<organism evidence="2 3">
    <name type="scientific">Halalkalicoccus tibetensis</name>
    <dbReference type="NCBI Taxonomy" id="175632"/>
    <lineage>
        <taxon>Archaea</taxon>
        <taxon>Methanobacteriati</taxon>
        <taxon>Methanobacteriota</taxon>
        <taxon>Stenosarchaea group</taxon>
        <taxon>Halobacteria</taxon>
        <taxon>Halobacteriales</taxon>
        <taxon>Halococcaceae</taxon>
        <taxon>Halalkalicoccus</taxon>
    </lineage>
</organism>
<gene>
    <name evidence="2" type="ORF">ACFQGH_14280</name>
</gene>
<keyword evidence="3" id="KW-1185">Reference proteome</keyword>
<comment type="caution">
    <text evidence="2">The sequence shown here is derived from an EMBL/GenBank/DDBJ whole genome shotgun (WGS) entry which is preliminary data.</text>
</comment>
<accession>A0ABD5VBT2</accession>
<proteinExistence type="predicted"/>
<dbReference type="RefSeq" id="WP_340604915.1">
    <property type="nucleotide sequence ID" value="NZ_JBBMXV010000004.1"/>
</dbReference>
<dbReference type="AlphaFoldDB" id="A0ABD5VBT2"/>
<protein>
    <submittedName>
        <fullName evidence="2">DUF5779 family protein</fullName>
    </submittedName>
</protein>
<reference evidence="2 3" key="1">
    <citation type="journal article" date="2019" name="Int. J. Syst. Evol. Microbiol.">
        <title>The Global Catalogue of Microorganisms (GCM) 10K type strain sequencing project: providing services to taxonomists for standard genome sequencing and annotation.</title>
        <authorList>
            <consortium name="The Broad Institute Genomics Platform"/>
            <consortium name="The Broad Institute Genome Sequencing Center for Infectious Disease"/>
            <person name="Wu L."/>
            <person name="Ma J."/>
        </authorList>
    </citation>
    <scope>NUCLEOTIDE SEQUENCE [LARGE SCALE GENOMIC DNA]</scope>
    <source>
        <strain evidence="2 3">CGMCC 1.3240</strain>
    </source>
</reference>
<dbReference type="Pfam" id="PF19091">
    <property type="entry name" value="DUF5779"/>
    <property type="match status" value="1"/>
</dbReference>